<name>A0A9W9MI96_9EURO</name>
<reference evidence="10" key="1">
    <citation type="submission" date="2022-12" db="EMBL/GenBank/DDBJ databases">
        <authorList>
            <person name="Petersen C."/>
        </authorList>
    </citation>
    <scope>NUCLEOTIDE SEQUENCE</scope>
    <source>
        <strain evidence="10">IBT 15544</strain>
    </source>
</reference>
<dbReference type="GeneID" id="83180836"/>
<evidence type="ECO:0000313" key="10">
    <source>
        <dbReference type="EMBL" id="KAJ5201810.1"/>
    </source>
</evidence>
<dbReference type="EMBL" id="JAPQKR010000013">
    <property type="protein sequence ID" value="KAJ5201810.1"/>
    <property type="molecule type" value="Genomic_DNA"/>
</dbReference>
<comment type="similarity">
    <text evidence="3 8">Belongs to the carotenoid/retinoid oxidoreductase family.</text>
</comment>
<dbReference type="InterPro" id="IPR002937">
    <property type="entry name" value="Amino_oxidase"/>
</dbReference>
<dbReference type="InterPro" id="IPR036188">
    <property type="entry name" value="FAD/NAD-bd_sf"/>
</dbReference>
<dbReference type="Proteomes" id="UP001150904">
    <property type="component" value="Unassembled WGS sequence"/>
</dbReference>
<keyword evidence="11" id="KW-1185">Reference proteome</keyword>
<protein>
    <recommendedName>
        <fullName evidence="4">Phytoene desaturase</fullName>
    </recommendedName>
    <alternativeName>
        <fullName evidence="7">Phytoene desaturase (3,4-didehydrolycopene-forming)</fullName>
    </alternativeName>
</protein>
<comment type="cofactor">
    <cofactor evidence="1">
        <name>NAD(+)</name>
        <dbReference type="ChEBI" id="CHEBI:57540"/>
    </cofactor>
</comment>
<dbReference type="PANTHER" id="PTHR43734:SF1">
    <property type="entry name" value="PHYTOENE DESATURASE"/>
    <property type="match status" value="1"/>
</dbReference>
<evidence type="ECO:0000256" key="4">
    <source>
        <dbReference type="ARBA" id="ARBA00013293"/>
    </source>
</evidence>
<dbReference type="PANTHER" id="PTHR43734">
    <property type="entry name" value="PHYTOENE DESATURASE"/>
    <property type="match status" value="1"/>
</dbReference>
<dbReference type="NCBIfam" id="TIGR02734">
    <property type="entry name" value="crtI_fam"/>
    <property type="match status" value="1"/>
</dbReference>
<gene>
    <name evidence="10" type="ORF">N7498_006473</name>
</gene>
<dbReference type="GO" id="GO:0016117">
    <property type="term" value="P:carotenoid biosynthetic process"/>
    <property type="evidence" value="ECO:0007669"/>
    <property type="project" value="UniProtKB-KW"/>
</dbReference>
<dbReference type="GO" id="GO:0016166">
    <property type="term" value="F:phytoene dehydrogenase activity"/>
    <property type="evidence" value="ECO:0007669"/>
    <property type="project" value="UniProtKB-ARBA"/>
</dbReference>
<accession>A0A9W9MI96</accession>
<dbReference type="InterPro" id="IPR014105">
    <property type="entry name" value="Carotenoid/retinoid_OxRdtase"/>
</dbReference>
<dbReference type="OrthoDB" id="7777654at2759"/>
<dbReference type="AlphaFoldDB" id="A0A9W9MI96"/>
<evidence type="ECO:0000256" key="8">
    <source>
        <dbReference type="RuleBase" id="RU362075"/>
    </source>
</evidence>
<evidence type="ECO:0000313" key="11">
    <source>
        <dbReference type="Proteomes" id="UP001150904"/>
    </source>
</evidence>
<dbReference type="PROSITE" id="PS00982">
    <property type="entry name" value="PHYTOENE_DH"/>
    <property type="match status" value="1"/>
</dbReference>
<reference evidence="10" key="2">
    <citation type="journal article" date="2023" name="IMA Fungus">
        <title>Comparative genomic study of the Penicillium genus elucidates a diverse pangenome and 15 lateral gene transfer events.</title>
        <authorList>
            <person name="Petersen C."/>
            <person name="Sorensen T."/>
            <person name="Nielsen M.R."/>
            <person name="Sondergaard T.E."/>
            <person name="Sorensen J.L."/>
            <person name="Fitzpatrick D.A."/>
            <person name="Frisvad J.C."/>
            <person name="Nielsen K.L."/>
        </authorList>
    </citation>
    <scope>NUCLEOTIDE SEQUENCE</scope>
    <source>
        <strain evidence="10">IBT 15544</strain>
    </source>
</reference>
<evidence type="ECO:0000256" key="5">
    <source>
        <dbReference type="ARBA" id="ARBA00022746"/>
    </source>
</evidence>
<evidence type="ECO:0000256" key="1">
    <source>
        <dbReference type="ARBA" id="ARBA00001911"/>
    </source>
</evidence>
<dbReference type="FunFam" id="3.50.50.60:FF:000171">
    <property type="entry name" value="zeta-carotene-forming phytoene desaturase"/>
    <property type="match status" value="1"/>
</dbReference>
<sequence length="589" mass="65575">MDPPSAIVVGAGAGGIATAARLAKAGYNVTVVEKNGFLGGRCSLVHHEEYRFDQGPSLLLMPEVFYQTFRDLDTSPEQENLRFLKCEPNYRIWFSDHDHLELSTDLCKLKPQIEHYEGKEGLQNFFGFLRESGRHYDLSMEHVLSKDFPDLLAMLRPKLLVSLLSLHPFESMWSRVQRHFKSDKLRRAFTFASMYLGMNPFEAPGTYSLLQYTELAHGIFYPEGGFVKVLEALADVGKRLGVKYRLNTEVSSVIYSSESKTRGIRLKSGEELLADVVVINADLVYAYSNLLPPTSYSRSLTKRLASCSSISFFWSFDRVIPELQVHNVFLAEQYKESFDAIFHRHQLPAEPSFYVNVPSRIDPTAAPKGKDTVVVLVPVGHLVDDPSNPQDWDALVKHAREVVFKTIESRTGCSRLRDSLLHESIETPTSWETKFNLDRGAILGLSHSFFNVLSFRPKIKHADIRGLYFVGASTHPGAGVPVSLSSAKIPAEHVISEDIMLAFAGWSPAERNVCQAIPIVLSGDESVAAKAEEKLMGALSLTEYEELEPPKVRLTQVLDNCAGLGEADISTFIGGAAMDIGNKNGQEAR</sequence>
<dbReference type="InterPro" id="IPR008150">
    <property type="entry name" value="Phytoene_DH_bac_CS"/>
</dbReference>
<dbReference type="RefSeq" id="XP_058307726.1">
    <property type="nucleotide sequence ID" value="XM_058453535.1"/>
</dbReference>
<dbReference type="Pfam" id="PF01593">
    <property type="entry name" value="Amino_oxidase"/>
    <property type="match status" value="1"/>
</dbReference>
<keyword evidence="6 8" id="KW-0560">Oxidoreductase</keyword>
<keyword evidence="5 8" id="KW-0125">Carotenoid biosynthesis</keyword>
<organism evidence="10 11">
    <name type="scientific">Penicillium cinerascens</name>
    <dbReference type="NCBI Taxonomy" id="70096"/>
    <lineage>
        <taxon>Eukaryota</taxon>
        <taxon>Fungi</taxon>
        <taxon>Dikarya</taxon>
        <taxon>Ascomycota</taxon>
        <taxon>Pezizomycotina</taxon>
        <taxon>Eurotiomycetes</taxon>
        <taxon>Eurotiomycetidae</taxon>
        <taxon>Eurotiales</taxon>
        <taxon>Aspergillaceae</taxon>
        <taxon>Penicillium</taxon>
    </lineage>
</organism>
<comment type="pathway">
    <text evidence="2 8">Carotenoid biosynthesis.</text>
</comment>
<evidence type="ECO:0000256" key="7">
    <source>
        <dbReference type="ARBA" id="ARBA00034551"/>
    </source>
</evidence>
<feature type="domain" description="Amine oxidase" evidence="9">
    <location>
        <begin position="14"/>
        <end position="495"/>
    </location>
</feature>
<dbReference type="Gene3D" id="3.50.50.60">
    <property type="entry name" value="FAD/NAD(P)-binding domain"/>
    <property type="match status" value="2"/>
</dbReference>
<evidence type="ECO:0000256" key="3">
    <source>
        <dbReference type="ARBA" id="ARBA00006046"/>
    </source>
</evidence>
<evidence type="ECO:0000256" key="6">
    <source>
        <dbReference type="ARBA" id="ARBA00023002"/>
    </source>
</evidence>
<evidence type="ECO:0000256" key="2">
    <source>
        <dbReference type="ARBA" id="ARBA00004829"/>
    </source>
</evidence>
<comment type="caution">
    <text evidence="10">The sequence shown here is derived from an EMBL/GenBank/DDBJ whole genome shotgun (WGS) entry which is preliminary data.</text>
</comment>
<dbReference type="SUPFAM" id="SSF51905">
    <property type="entry name" value="FAD/NAD(P)-binding domain"/>
    <property type="match status" value="1"/>
</dbReference>
<evidence type="ECO:0000259" key="9">
    <source>
        <dbReference type="Pfam" id="PF01593"/>
    </source>
</evidence>
<proteinExistence type="inferred from homology"/>